<keyword evidence="13 28" id="KW-0812">Transmembrane</keyword>
<dbReference type="GO" id="GO:0030288">
    <property type="term" value="C:outer membrane-bounded periplasmic space"/>
    <property type="evidence" value="ECO:0007669"/>
    <property type="project" value="TreeGrafter"/>
</dbReference>
<dbReference type="GO" id="GO:0008658">
    <property type="term" value="F:penicillin binding"/>
    <property type="evidence" value="ECO:0007669"/>
    <property type="project" value="InterPro"/>
</dbReference>
<comment type="pathway">
    <text evidence="26">Glycan biosynthesis.</text>
</comment>
<comment type="caution">
    <text evidence="32">The sequence shown here is derived from an EMBL/GenBank/DDBJ whole genome shotgun (WGS) entry which is preliminary data.</text>
</comment>
<evidence type="ECO:0000256" key="14">
    <source>
        <dbReference type="ARBA" id="ARBA00022801"/>
    </source>
</evidence>
<feature type="domain" description="Penicillin-binding protein OB-like" evidence="31">
    <location>
        <begin position="365"/>
        <end position="482"/>
    </location>
</feature>
<evidence type="ECO:0000259" key="31">
    <source>
        <dbReference type="Pfam" id="PF17092"/>
    </source>
</evidence>
<evidence type="ECO:0000256" key="5">
    <source>
        <dbReference type="ARBA" id="ARBA00012448"/>
    </source>
</evidence>
<dbReference type="EC" id="3.4.16.4" evidence="5"/>
<dbReference type="InterPro" id="IPR001264">
    <property type="entry name" value="Glyco_trans_51"/>
</dbReference>
<dbReference type="GO" id="GO:0046677">
    <property type="term" value="P:response to antibiotic"/>
    <property type="evidence" value="ECO:0007669"/>
    <property type="project" value="UniProtKB-KW"/>
</dbReference>
<dbReference type="InterPro" id="IPR012338">
    <property type="entry name" value="Beta-lactam/transpept-like"/>
</dbReference>
<evidence type="ECO:0000256" key="26">
    <source>
        <dbReference type="ARBA" id="ARBA00060592"/>
    </source>
</evidence>
<dbReference type="PANTHER" id="PTHR32282">
    <property type="entry name" value="BINDING PROTEIN TRANSPEPTIDASE, PUTATIVE-RELATED"/>
    <property type="match status" value="1"/>
</dbReference>
<dbReference type="GO" id="GO:0008360">
    <property type="term" value="P:regulation of cell shape"/>
    <property type="evidence" value="ECO:0007669"/>
    <property type="project" value="UniProtKB-KW"/>
</dbReference>
<evidence type="ECO:0000313" key="32">
    <source>
        <dbReference type="EMBL" id="KWT69975.1"/>
    </source>
</evidence>
<dbReference type="PANTHER" id="PTHR32282:SF27">
    <property type="entry name" value="PENICILLIN-BINDING PROTEIN 1A"/>
    <property type="match status" value="1"/>
</dbReference>
<keyword evidence="19 28" id="KW-0472">Membrane</keyword>
<keyword evidence="10" id="KW-0645">Protease</keyword>
<evidence type="ECO:0000256" key="25">
    <source>
        <dbReference type="ARBA" id="ARBA00049902"/>
    </source>
</evidence>
<dbReference type="Gene3D" id="3.40.710.10">
    <property type="entry name" value="DD-peptidase/beta-lactamase superfamily"/>
    <property type="match status" value="2"/>
</dbReference>
<keyword evidence="14 32" id="KW-0378">Hydrolase</keyword>
<keyword evidence="15" id="KW-0133">Cell shape</keyword>
<dbReference type="GO" id="GO:0071555">
    <property type="term" value="P:cell wall organization"/>
    <property type="evidence" value="ECO:0007669"/>
    <property type="project" value="UniProtKB-KW"/>
</dbReference>
<evidence type="ECO:0000256" key="13">
    <source>
        <dbReference type="ARBA" id="ARBA00022692"/>
    </source>
</evidence>
<comment type="similarity">
    <text evidence="4">In the N-terminal section; belongs to the glycosyltransferase 51 family.</text>
</comment>
<dbReference type="UniPathway" id="UPA00219"/>
<keyword evidence="16" id="KW-0735">Signal-anchor</keyword>
<feature type="domain" description="Glycosyl transferase family 51" evidence="30">
    <location>
        <begin position="97"/>
        <end position="276"/>
    </location>
</feature>
<evidence type="ECO:0000256" key="28">
    <source>
        <dbReference type="SAM" id="Phobius"/>
    </source>
</evidence>
<feature type="domain" description="Penicillin-binding protein transpeptidase" evidence="29">
    <location>
        <begin position="484"/>
        <end position="777"/>
    </location>
</feature>
<evidence type="ECO:0000256" key="19">
    <source>
        <dbReference type="ARBA" id="ARBA00023136"/>
    </source>
</evidence>
<dbReference type="GO" id="GO:0009002">
    <property type="term" value="F:serine-type D-Ala-D-Ala carboxypeptidase activity"/>
    <property type="evidence" value="ECO:0007669"/>
    <property type="project" value="UniProtKB-EC"/>
</dbReference>
<comment type="subcellular location">
    <subcellularLocation>
        <location evidence="1">Cell inner membrane</location>
        <topology evidence="1">Single-pass type II membrane protein</topology>
    </subcellularLocation>
</comment>
<dbReference type="Pfam" id="PF00905">
    <property type="entry name" value="Transpeptidase"/>
    <property type="match status" value="1"/>
</dbReference>
<evidence type="ECO:0000256" key="18">
    <source>
        <dbReference type="ARBA" id="ARBA00022989"/>
    </source>
</evidence>
<dbReference type="InterPro" id="IPR023346">
    <property type="entry name" value="Lysozyme-like_dom_sf"/>
</dbReference>
<dbReference type="STRING" id="121290.APY04_1184"/>
<comment type="similarity">
    <text evidence="3">In the C-terminal section; belongs to the transpeptidase family.</text>
</comment>
<dbReference type="InterPro" id="IPR036950">
    <property type="entry name" value="PBP_transglycosylase"/>
</dbReference>
<evidence type="ECO:0000256" key="16">
    <source>
        <dbReference type="ARBA" id="ARBA00022968"/>
    </source>
</evidence>
<feature type="transmembrane region" description="Helical" evidence="28">
    <location>
        <begin position="41"/>
        <end position="69"/>
    </location>
</feature>
<evidence type="ECO:0000256" key="12">
    <source>
        <dbReference type="ARBA" id="ARBA00022679"/>
    </source>
</evidence>
<comment type="pathway">
    <text evidence="2">Cell wall biogenesis; peptidoglycan biosynthesis.</text>
</comment>
<evidence type="ECO:0000256" key="17">
    <source>
        <dbReference type="ARBA" id="ARBA00022984"/>
    </source>
</evidence>
<protein>
    <recommendedName>
        <fullName evidence="6">Penicillin-binding protein 1A</fullName>
        <ecNumber evidence="24">2.4.99.28</ecNumber>
        <ecNumber evidence="5">3.4.16.4</ecNumber>
    </recommendedName>
</protein>
<keyword evidence="12 32" id="KW-0808">Transferase</keyword>
<evidence type="ECO:0000259" key="29">
    <source>
        <dbReference type="Pfam" id="PF00905"/>
    </source>
</evidence>
<dbReference type="NCBIfam" id="TIGR02074">
    <property type="entry name" value="PBP_1a_fam"/>
    <property type="match status" value="1"/>
</dbReference>
<evidence type="ECO:0000256" key="21">
    <source>
        <dbReference type="ARBA" id="ARBA00023268"/>
    </source>
</evidence>
<dbReference type="GO" id="GO:0009252">
    <property type="term" value="P:peptidoglycan biosynthetic process"/>
    <property type="evidence" value="ECO:0007669"/>
    <property type="project" value="UniProtKB-UniPathway"/>
</dbReference>
<dbReference type="InterPro" id="IPR050396">
    <property type="entry name" value="Glycosyltr_51/Transpeptidase"/>
</dbReference>
<evidence type="ECO:0000256" key="9">
    <source>
        <dbReference type="ARBA" id="ARBA00022645"/>
    </source>
</evidence>
<accession>A0A125NVJ4</accession>
<dbReference type="Pfam" id="PF17092">
    <property type="entry name" value="PCB_OB"/>
    <property type="match status" value="1"/>
</dbReference>
<dbReference type="Proteomes" id="UP000059074">
    <property type="component" value="Unassembled WGS sequence"/>
</dbReference>
<evidence type="ECO:0000256" key="1">
    <source>
        <dbReference type="ARBA" id="ARBA00004249"/>
    </source>
</evidence>
<dbReference type="InterPro" id="IPR012340">
    <property type="entry name" value="NA-bd_OB-fold"/>
</dbReference>
<dbReference type="PATRIC" id="fig|121290.4.peg.3146"/>
<dbReference type="FunFam" id="1.10.3810.10:FF:000003">
    <property type="entry name" value="Penicillin-binding protein 1a"/>
    <property type="match status" value="1"/>
</dbReference>
<keyword evidence="33" id="KW-1185">Reference proteome</keyword>
<dbReference type="InterPro" id="IPR031376">
    <property type="entry name" value="PCB_OB"/>
</dbReference>
<evidence type="ECO:0000256" key="3">
    <source>
        <dbReference type="ARBA" id="ARBA00007090"/>
    </source>
</evidence>
<keyword evidence="21" id="KW-0511">Multifunctional enzyme</keyword>
<evidence type="ECO:0000256" key="27">
    <source>
        <dbReference type="SAM" id="MobiDB-lite"/>
    </source>
</evidence>
<evidence type="ECO:0000256" key="2">
    <source>
        <dbReference type="ARBA" id="ARBA00004752"/>
    </source>
</evidence>
<evidence type="ECO:0000256" key="24">
    <source>
        <dbReference type="ARBA" id="ARBA00044770"/>
    </source>
</evidence>
<evidence type="ECO:0000313" key="33">
    <source>
        <dbReference type="Proteomes" id="UP000059074"/>
    </source>
</evidence>
<dbReference type="SUPFAM" id="SSF56601">
    <property type="entry name" value="beta-lactamase/transpeptidase-like"/>
    <property type="match status" value="1"/>
</dbReference>
<evidence type="ECO:0000256" key="15">
    <source>
        <dbReference type="ARBA" id="ARBA00022960"/>
    </source>
</evidence>
<comment type="catalytic activity">
    <reaction evidence="25">
        <text>[GlcNAc-(1-&gt;4)-Mur2Ac(oyl-L-Ala-gamma-D-Glu-L-Lys-D-Ala-D-Ala)](n)-di-trans,octa-cis-undecaprenyl diphosphate + beta-D-GlcNAc-(1-&gt;4)-Mur2Ac(oyl-L-Ala-gamma-D-Glu-L-Lys-D-Ala-D-Ala)-di-trans,octa-cis-undecaprenyl diphosphate = [GlcNAc-(1-&gt;4)-Mur2Ac(oyl-L-Ala-gamma-D-Glu-L-Lys-D-Ala-D-Ala)](n+1)-di-trans,octa-cis-undecaprenyl diphosphate + di-trans,octa-cis-undecaprenyl diphosphate + H(+)</text>
        <dbReference type="Rhea" id="RHEA:23708"/>
        <dbReference type="Rhea" id="RHEA-COMP:9602"/>
        <dbReference type="Rhea" id="RHEA-COMP:9603"/>
        <dbReference type="ChEBI" id="CHEBI:15378"/>
        <dbReference type="ChEBI" id="CHEBI:58405"/>
        <dbReference type="ChEBI" id="CHEBI:60033"/>
        <dbReference type="ChEBI" id="CHEBI:78435"/>
        <dbReference type="EC" id="2.4.99.28"/>
    </reaction>
</comment>
<dbReference type="Gene3D" id="1.10.3810.10">
    <property type="entry name" value="Biosynthetic peptidoglycan transglycosylase-like"/>
    <property type="match status" value="1"/>
</dbReference>
<keyword evidence="20" id="KW-0046">Antibiotic resistance</keyword>
<dbReference type="InterPro" id="IPR001460">
    <property type="entry name" value="PCN-bd_Tpept"/>
</dbReference>
<comment type="catalytic activity">
    <reaction evidence="23">
        <text>Preferential cleavage: (Ac)2-L-Lys-D-Ala-|-D-Ala. Also transpeptidation of peptidyl-alanyl moieties that are N-acyl substituents of D-alanine.</text>
        <dbReference type="EC" id="3.4.16.4"/>
    </reaction>
</comment>
<dbReference type="EMBL" id="LMTR01000040">
    <property type="protein sequence ID" value="KWT69975.1"/>
    <property type="molecule type" value="Genomic_DNA"/>
</dbReference>
<dbReference type="GO" id="GO:0008955">
    <property type="term" value="F:peptidoglycan glycosyltransferase activity"/>
    <property type="evidence" value="ECO:0007669"/>
    <property type="project" value="UniProtKB-EC"/>
</dbReference>
<reference evidence="32 33" key="1">
    <citation type="submission" date="2015-10" db="EMBL/GenBank/DDBJ databases">
        <title>Transcriptomic analysis of a linuron degrading triple-species bacterial consortium.</title>
        <authorList>
            <person name="Albers P."/>
        </authorList>
    </citation>
    <scope>NUCLEOTIDE SEQUENCE [LARGE SCALE GENOMIC DNA]</scope>
    <source>
        <strain evidence="32 33">WDL6</strain>
    </source>
</reference>
<evidence type="ECO:0000256" key="10">
    <source>
        <dbReference type="ARBA" id="ARBA00022670"/>
    </source>
</evidence>
<evidence type="ECO:0000256" key="20">
    <source>
        <dbReference type="ARBA" id="ARBA00023251"/>
    </source>
</evidence>
<name>A0A125NVJ4_HYPSL</name>
<dbReference type="AlphaFoldDB" id="A0A125NVJ4"/>
<gene>
    <name evidence="32" type="ORF">APY04_1184</name>
</gene>
<dbReference type="Gene3D" id="2.40.50.140">
    <property type="entry name" value="Nucleic acid-binding proteins"/>
    <property type="match status" value="1"/>
</dbReference>
<feature type="region of interest" description="Disordered" evidence="27">
    <location>
        <begin position="1"/>
        <end position="37"/>
    </location>
</feature>
<keyword evidence="11 32" id="KW-0328">Glycosyltransferase</keyword>
<evidence type="ECO:0000256" key="7">
    <source>
        <dbReference type="ARBA" id="ARBA00022475"/>
    </source>
</evidence>
<evidence type="ECO:0000256" key="22">
    <source>
        <dbReference type="ARBA" id="ARBA00023316"/>
    </source>
</evidence>
<evidence type="ECO:0000256" key="6">
    <source>
        <dbReference type="ARBA" id="ARBA00018638"/>
    </source>
</evidence>
<organism evidence="32 33">
    <name type="scientific">Hyphomicrobium sulfonivorans</name>
    <dbReference type="NCBI Taxonomy" id="121290"/>
    <lineage>
        <taxon>Bacteria</taxon>
        <taxon>Pseudomonadati</taxon>
        <taxon>Pseudomonadota</taxon>
        <taxon>Alphaproteobacteria</taxon>
        <taxon>Hyphomicrobiales</taxon>
        <taxon>Hyphomicrobiaceae</taxon>
        <taxon>Hyphomicrobium</taxon>
    </lineage>
</organism>
<sequence length="874" mass="96572">MREPPLYPDEPIYPPVQSPRRRQQQPPPPRQQRPRKRRKSLLLRFLGFAFAAGVVVFLCAAAGAGYILWKTSQDLPDYESLAKYEPPVMTRIHANNGSLIAEYARERRIFVPINTIPKRVIAAFLSAEDKRFYEHNGIDIQGIGRAVFKIVEAKMSGSDRRAEGGSTITQQVAKNFLLSSERSMERKLKEAILAVRIESAYSKDKILELYLNEIYFGIGAYGIAAASLSYFNKELHDLSISEVAYLAALPKGPNNYHPFRREKQALIRRDWIIGQMMENGYITAEEAAEEKAKPLGVNLRQTGPHIFAADFFAEEVRRTLLSQFGEDKLYGGGLSVRTTLDPSLQQFARNALVDGLVAFDRTTGWRGPVEQLDINGDWGKALDDVKTPTGLLPWRLGVVLKIEGGKAVVGLRPEKQQDGSLVGKREAVELTFEEVKWARSAKTRTAPKTINDVVALGDVIYVAPKNPENLAGVWTLMQIPQVGGGIIALDPNTGRVLADVGGFSFSISQFDRAIQARRQPGSVFKPFVYAAALDNGYKPTSIILDAPIEIEQGPGQDIWRPENYEKSHSAGPSTLRFGIEKSRNQMTVRLAQDLGMPLITDYAKRFGIYDDLLPVLSMSLGAGETTLLRLATAYCSIANGGHQVRPTLIDRIQDRWGRTVWRHDRRVCEGCNSEAWNGQEEPEIFDDRPQIIDPHTAYQMTSILEGVIQRGTAQSLKKLDRPLAGKTGTTNEEKDAWFVGYSPDLVVGVFIGYDTPRPMGKGNTGGKLAAPVFADFIKAALADKPAAPFRVPPGIRLARVNLQTGLRAGAEDPNSFMEAFKPDEEPDDAYSVIGFSDQGGGGAGYNQTGGIEEEYYEPAPRRRAPTFGSGGGLW</sequence>
<dbReference type="EC" id="2.4.99.28" evidence="24"/>
<evidence type="ECO:0000256" key="8">
    <source>
        <dbReference type="ARBA" id="ARBA00022519"/>
    </source>
</evidence>
<keyword evidence="7" id="KW-1003">Cell membrane</keyword>
<evidence type="ECO:0000256" key="11">
    <source>
        <dbReference type="ARBA" id="ARBA00022676"/>
    </source>
</evidence>
<dbReference type="GO" id="GO:0005886">
    <property type="term" value="C:plasma membrane"/>
    <property type="evidence" value="ECO:0007669"/>
    <property type="project" value="UniProtKB-SubCell"/>
</dbReference>
<evidence type="ECO:0000256" key="23">
    <source>
        <dbReference type="ARBA" id="ARBA00034000"/>
    </source>
</evidence>
<keyword evidence="9" id="KW-0121">Carboxypeptidase</keyword>
<dbReference type="OrthoDB" id="9766909at2"/>
<evidence type="ECO:0000259" key="30">
    <source>
        <dbReference type="Pfam" id="PF00912"/>
    </source>
</evidence>
<keyword evidence="22" id="KW-0961">Cell wall biogenesis/degradation</keyword>
<evidence type="ECO:0000256" key="4">
    <source>
        <dbReference type="ARBA" id="ARBA00007739"/>
    </source>
</evidence>
<dbReference type="GO" id="GO:0006508">
    <property type="term" value="P:proteolysis"/>
    <property type="evidence" value="ECO:0007669"/>
    <property type="project" value="UniProtKB-KW"/>
</dbReference>
<keyword evidence="18 28" id="KW-1133">Transmembrane helix</keyword>
<feature type="compositionally biased region" description="Pro residues" evidence="27">
    <location>
        <begin position="1"/>
        <end position="17"/>
    </location>
</feature>
<keyword evidence="8" id="KW-0997">Cell inner membrane</keyword>
<dbReference type="SUPFAM" id="SSF53955">
    <property type="entry name" value="Lysozyme-like"/>
    <property type="match status" value="1"/>
</dbReference>
<proteinExistence type="inferred from homology"/>
<keyword evidence="17" id="KW-0573">Peptidoglycan synthesis</keyword>
<dbReference type="Pfam" id="PF00912">
    <property type="entry name" value="Transgly"/>
    <property type="match status" value="1"/>
</dbReference>